<dbReference type="GO" id="GO:0003677">
    <property type="term" value="F:DNA binding"/>
    <property type="evidence" value="ECO:0007669"/>
    <property type="project" value="UniProtKB-KW"/>
</dbReference>
<reference evidence="7" key="2">
    <citation type="submission" date="2020-08" db="EMBL/GenBank/DDBJ databases">
        <title>Plant Genome Project.</title>
        <authorList>
            <person name="Zhang R.-G."/>
        </authorList>
    </citation>
    <scope>NUCLEOTIDE SEQUENCE</scope>
    <source>
        <strain evidence="7">Huo1</strain>
        <tissue evidence="7">Leaf</tissue>
    </source>
</reference>
<evidence type="ECO:0000256" key="5">
    <source>
        <dbReference type="ARBA" id="ARBA00023242"/>
    </source>
</evidence>
<reference evidence="7" key="1">
    <citation type="submission" date="2018-01" db="EMBL/GenBank/DDBJ databases">
        <authorList>
            <person name="Mao J.F."/>
        </authorList>
    </citation>
    <scope>NUCLEOTIDE SEQUENCE</scope>
    <source>
        <strain evidence="7">Huo1</strain>
        <tissue evidence="7">Leaf</tissue>
    </source>
</reference>
<dbReference type="EMBL" id="PNBA02000001">
    <property type="protein sequence ID" value="KAG6437864.1"/>
    <property type="molecule type" value="Genomic_DNA"/>
</dbReference>
<sequence length="322" mass="37451">MSKGKEVIAMGVEGEDDDQNLKRKSRSRNQEEDSSKRLKMEQDLNRSPNQEEEEEEVLFEKELTERDIKQGRMFITGKEHKRRVLKALREDEIKKAREKDGLSVATTDANGVEYKLILEMQWSRYMILSHELHALLHKYKLKPGDSVKGFASATAPFRLCLHFIPKNRKRMSKGKGMGGENDGRKRKARSPNQLQIQQDLNHSPNQIQEELLFEKELTRRDVKHWELTISGAEQKKRVLRALREDEKEKARGEDGLRVATTLDADGVEYTLILRIAHFMTLSHQWNNITRKYKPKAGDSLQAFASRHAADHHLRLHLHFITN</sequence>
<proteinExistence type="predicted"/>
<dbReference type="PANTHER" id="PTHR31541">
    <property type="entry name" value="B3 DOMAIN PLANT PROTEIN-RELATED"/>
    <property type="match status" value="1"/>
</dbReference>
<dbReference type="Gene3D" id="2.40.330.10">
    <property type="entry name" value="DNA-binding pseudobarrel domain"/>
    <property type="match status" value="1"/>
</dbReference>
<keyword evidence="8" id="KW-1185">Reference proteome</keyword>
<evidence type="ECO:0000256" key="2">
    <source>
        <dbReference type="ARBA" id="ARBA00023015"/>
    </source>
</evidence>
<keyword evidence="2" id="KW-0805">Transcription regulation</keyword>
<feature type="compositionally biased region" description="Basic and acidic residues" evidence="6">
    <location>
        <begin position="28"/>
        <end position="44"/>
    </location>
</feature>
<dbReference type="InterPro" id="IPR005508">
    <property type="entry name" value="At2g31720-like"/>
</dbReference>
<evidence type="ECO:0000313" key="7">
    <source>
        <dbReference type="EMBL" id="KAG6437864.1"/>
    </source>
</evidence>
<name>A0A8X9AED0_SALSN</name>
<comment type="caution">
    <text evidence="7">The sequence shown here is derived from an EMBL/GenBank/DDBJ whole genome shotgun (WGS) entry which is preliminary data.</text>
</comment>
<accession>A0A8X9AED0</accession>
<protein>
    <submittedName>
        <fullName evidence="7">Uncharacterized protein</fullName>
    </submittedName>
</protein>
<organism evidence="7">
    <name type="scientific">Salvia splendens</name>
    <name type="common">Scarlet sage</name>
    <dbReference type="NCBI Taxonomy" id="180675"/>
    <lineage>
        <taxon>Eukaryota</taxon>
        <taxon>Viridiplantae</taxon>
        <taxon>Streptophyta</taxon>
        <taxon>Embryophyta</taxon>
        <taxon>Tracheophyta</taxon>
        <taxon>Spermatophyta</taxon>
        <taxon>Magnoliopsida</taxon>
        <taxon>eudicotyledons</taxon>
        <taxon>Gunneridae</taxon>
        <taxon>Pentapetalae</taxon>
        <taxon>asterids</taxon>
        <taxon>lamiids</taxon>
        <taxon>Lamiales</taxon>
        <taxon>Lamiaceae</taxon>
        <taxon>Nepetoideae</taxon>
        <taxon>Mentheae</taxon>
        <taxon>Salviinae</taxon>
        <taxon>Salvia</taxon>
        <taxon>Salvia subgen. Calosphace</taxon>
        <taxon>core Calosphace</taxon>
    </lineage>
</organism>
<evidence type="ECO:0000256" key="3">
    <source>
        <dbReference type="ARBA" id="ARBA00023125"/>
    </source>
</evidence>
<feature type="region of interest" description="Disordered" evidence="6">
    <location>
        <begin position="1"/>
        <end position="58"/>
    </location>
</feature>
<dbReference type="Proteomes" id="UP000298416">
    <property type="component" value="Unassembled WGS sequence"/>
</dbReference>
<evidence type="ECO:0000313" key="8">
    <source>
        <dbReference type="Proteomes" id="UP000298416"/>
    </source>
</evidence>
<feature type="region of interest" description="Disordered" evidence="6">
    <location>
        <begin position="169"/>
        <end position="201"/>
    </location>
</feature>
<evidence type="ECO:0000256" key="4">
    <source>
        <dbReference type="ARBA" id="ARBA00023163"/>
    </source>
</evidence>
<comment type="subcellular location">
    <subcellularLocation>
        <location evidence="1">Nucleus</location>
    </subcellularLocation>
</comment>
<evidence type="ECO:0000256" key="6">
    <source>
        <dbReference type="SAM" id="MobiDB-lite"/>
    </source>
</evidence>
<dbReference type="InterPro" id="IPR015300">
    <property type="entry name" value="DNA-bd_pseudobarrel_sf"/>
</dbReference>
<gene>
    <name evidence="7" type="ORF">SASPL_102794</name>
</gene>
<keyword evidence="5" id="KW-0539">Nucleus</keyword>
<dbReference type="AlphaFoldDB" id="A0A8X9AED0"/>
<evidence type="ECO:0000256" key="1">
    <source>
        <dbReference type="ARBA" id="ARBA00004123"/>
    </source>
</evidence>
<feature type="compositionally biased region" description="Polar residues" evidence="6">
    <location>
        <begin position="190"/>
        <end position="201"/>
    </location>
</feature>
<keyword evidence="4" id="KW-0804">Transcription</keyword>
<keyword evidence="3" id="KW-0238">DNA-binding</keyword>
<dbReference type="GO" id="GO:0005634">
    <property type="term" value="C:nucleus"/>
    <property type="evidence" value="ECO:0007669"/>
    <property type="project" value="UniProtKB-SubCell"/>
</dbReference>
<dbReference type="PANTHER" id="PTHR31541:SF28">
    <property type="entry name" value="TF-B3 DOMAIN-CONTAINING PROTEIN"/>
    <property type="match status" value="1"/>
</dbReference>